<dbReference type="EMBL" id="DXBZ01000040">
    <property type="protein sequence ID" value="HIZ17871.1"/>
    <property type="molecule type" value="Genomic_DNA"/>
</dbReference>
<reference evidence="2" key="1">
    <citation type="journal article" date="2021" name="PeerJ">
        <title>Extensive microbial diversity within the chicken gut microbiome revealed by metagenomics and culture.</title>
        <authorList>
            <person name="Gilroy R."/>
            <person name="Ravi A."/>
            <person name="Getino M."/>
            <person name="Pursley I."/>
            <person name="Horton D.L."/>
            <person name="Alikhan N.F."/>
            <person name="Baker D."/>
            <person name="Gharbi K."/>
            <person name="Hall N."/>
            <person name="Watson M."/>
            <person name="Adriaenssens E.M."/>
            <person name="Foster-Nyarko E."/>
            <person name="Jarju S."/>
            <person name="Secka A."/>
            <person name="Antonio M."/>
            <person name="Oren A."/>
            <person name="Chaudhuri R.R."/>
            <person name="La Ragione R."/>
            <person name="Hildebrand F."/>
            <person name="Pallen M.J."/>
        </authorList>
    </citation>
    <scope>NUCLEOTIDE SEQUENCE</scope>
    <source>
        <strain evidence="2">ChiHecolR3B27-1887</strain>
    </source>
</reference>
<protein>
    <submittedName>
        <fullName evidence="2">Uncharacterized protein</fullName>
    </submittedName>
</protein>
<feature type="transmembrane region" description="Helical" evidence="1">
    <location>
        <begin position="67"/>
        <end position="87"/>
    </location>
</feature>
<organism evidence="2 3">
    <name type="scientific">Candidatus Olsenella stercoravium</name>
    <dbReference type="NCBI Taxonomy" id="2838713"/>
    <lineage>
        <taxon>Bacteria</taxon>
        <taxon>Bacillati</taxon>
        <taxon>Actinomycetota</taxon>
        <taxon>Coriobacteriia</taxon>
        <taxon>Coriobacteriales</taxon>
        <taxon>Atopobiaceae</taxon>
        <taxon>Olsenella</taxon>
    </lineage>
</organism>
<dbReference type="PROSITE" id="PS51257">
    <property type="entry name" value="PROKAR_LIPOPROTEIN"/>
    <property type="match status" value="1"/>
</dbReference>
<evidence type="ECO:0000256" key="1">
    <source>
        <dbReference type="SAM" id="Phobius"/>
    </source>
</evidence>
<accession>A0A9D2DIK7</accession>
<comment type="caution">
    <text evidence="2">The sequence shown here is derived from an EMBL/GenBank/DDBJ whole genome shotgun (WGS) entry which is preliminary data.</text>
</comment>
<feature type="transmembrane region" description="Helical" evidence="1">
    <location>
        <begin position="107"/>
        <end position="127"/>
    </location>
</feature>
<name>A0A9D2DIK7_9ACTN</name>
<feature type="transmembrane region" description="Helical" evidence="1">
    <location>
        <begin position="37"/>
        <end position="60"/>
    </location>
</feature>
<feature type="transmembrane region" description="Helical" evidence="1">
    <location>
        <begin position="5"/>
        <end position="25"/>
    </location>
</feature>
<keyword evidence="1" id="KW-0472">Membrane</keyword>
<evidence type="ECO:0000313" key="3">
    <source>
        <dbReference type="Proteomes" id="UP000824029"/>
    </source>
</evidence>
<reference evidence="2" key="2">
    <citation type="submission" date="2021-04" db="EMBL/GenBank/DDBJ databases">
        <authorList>
            <person name="Gilroy R."/>
        </authorList>
    </citation>
    <scope>NUCLEOTIDE SEQUENCE</scope>
    <source>
        <strain evidence="2">ChiHecolR3B27-1887</strain>
    </source>
</reference>
<evidence type="ECO:0000313" key="2">
    <source>
        <dbReference type="EMBL" id="HIZ17871.1"/>
    </source>
</evidence>
<gene>
    <name evidence="2" type="ORF">IAA22_02000</name>
</gene>
<keyword evidence="1" id="KW-0812">Transmembrane</keyword>
<proteinExistence type="predicted"/>
<dbReference type="AlphaFoldDB" id="A0A9D2DIK7"/>
<keyword evidence="1" id="KW-1133">Transmembrane helix</keyword>
<dbReference type="Proteomes" id="UP000824029">
    <property type="component" value="Unassembled WGS sequence"/>
</dbReference>
<sequence>MKKRLVRAAIVYGVVWLACLALYWGSLATGELGGGGIMGYTILTLYLALPVAGIVSAFLVGRVAELGWWRLAAPVVIAVFYVLHTVATFSLSNALGLTNIAPADLVAFMYGLVPAAIGLAVGWATSLRSR</sequence>